<dbReference type="RefSeq" id="WP_152432461.1">
    <property type="nucleotide sequence ID" value="NZ_CBCSDK010000009.1"/>
</dbReference>
<reference evidence="4 5" key="1">
    <citation type="submission" date="2019-10" db="EMBL/GenBank/DDBJ databases">
        <title>Complete genome sequence of Vibrio sp. strain THAF100, isolated from non-filtered water from the water column of tank 6 of a marine aquarium containing stony-coral fragments. Water maintained at 26 degree C.</title>
        <authorList>
            <person name="Ruckert C."/>
            <person name="Franco A."/>
            <person name="Kalinowski J."/>
            <person name="Glaeser S."/>
        </authorList>
    </citation>
    <scope>NUCLEOTIDE SEQUENCE [LARGE SCALE GENOMIC DNA]</scope>
    <source>
        <strain evidence="4 5">THAF100</strain>
        <plasmid evidence="5">pthaf100_a</plasmid>
    </source>
</reference>
<feature type="signal peptide" evidence="3">
    <location>
        <begin position="1"/>
        <end position="21"/>
    </location>
</feature>
<feature type="chain" id="PRO_5029059519" description="UPF0319 protein FIV01_18910" evidence="3">
    <location>
        <begin position="22"/>
        <end position="216"/>
    </location>
</feature>
<gene>
    <name evidence="4" type="ORF">FIV01_18910</name>
</gene>
<keyword evidence="5" id="KW-1185">Reference proteome</keyword>
<dbReference type="PANTHER" id="PTHR38108">
    <property type="entry name" value="UPF0319 PROTEIN YCCT"/>
    <property type="match status" value="1"/>
</dbReference>
<comment type="similarity">
    <text evidence="1 3">Belongs to the UPF0319 family.</text>
</comment>
<dbReference type="PANTHER" id="PTHR38108:SF1">
    <property type="entry name" value="UPF0319 PROTEIN YCCT"/>
    <property type="match status" value="1"/>
</dbReference>
<proteinExistence type="inferred from homology"/>
<dbReference type="HAMAP" id="MF_00789">
    <property type="entry name" value="UPF0319"/>
    <property type="match status" value="1"/>
</dbReference>
<dbReference type="InterPro" id="IPR018635">
    <property type="entry name" value="UPF0319"/>
</dbReference>
<evidence type="ECO:0000313" key="4">
    <source>
        <dbReference type="EMBL" id="QFT28470.1"/>
    </source>
</evidence>
<dbReference type="EMBL" id="CP045351">
    <property type="protein sequence ID" value="QFT28470.1"/>
    <property type="molecule type" value="Genomic_DNA"/>
</dbReference>
<dbReference type="Pfam" id="PF09829">
    <property type="entry name" value="DUF2057"/>
    <property type="match status" value="1"/>
</dbReference>
<keyword evidence="2 3" id="KW-0732">Signal</keyword>
<sequence precursor="true">MNIKTTLLAAAALTISNLAMADVTITVPDTIDVLVVNDSKPELSGSFFSSTKSLTLPDGENQILFRYQPYFTQGSDRIILESDPIIAKFNTSDAELNFDLPKYKDRYEGEKEIKNLKWQLTTASGAALTIKEDKLIKDGMQVGRNFKLELADYNRRGGVAAVGTTTSSTIPSSANKVASENLETDSTAEEMLHFWYNKADAETQSRFKQFLLSNGS</sequence>
<dbReference type="AlphaFoldDB" id="A0A5P9CQH6"/>
<dbReference type="OrthoDB" id="7058190at2"/>
<accession>A0A5P9CQH6</accession>
<dbReference type="KEGG" id="vaq:FIV01_18910"/>
<evidence type="ECO:0000256" key="2">
    <source>
        <dbReference type="ARBA" id="ARBA00022729"/>
    </source>
</evidence>
<dbReference type="Proteomes" id="UP000326936">
    <property type="component" value="Plasmid pTHAF100_a"/>
</dbReference>
<name>A0A5P9CQH6_9VIBR</name>
<evidence type="ECO:0000256" key="1">
    <source>
        <dbReference type="ARBA" id="ARBA00008490"/>
    </source>
</evidence>
<evidence type="ECO:0000256" key="3">
    <source>
        <dbReference type="HAMAP-Rule" id="MF_00789"/>
    </source>
</evidence>
<protein>
    <recommendedName>
        <fullName evidence="3">UPF0319 protein FIV01_18910</fullName>
    </recommendedName>
</protein>
<evidence type="ECO:0000313" key="5">
    <source>
        <dbReference type="Proteomes" id="UP000326936"/>
    </source>
</evidence>
<geneLocation type="plasmid" evidence="5">
    <name>pthaf100_a</name>
</geneLocation>
<organism evidence="4 5">
    <name type="scientific">Vibrio aquimaris</name>
    <dbReference type="NCBI Taxonomy" id="2587862"/>
    <lineage>
        <taxon>Bacteria</taxon>
        <taxon>Pseudomonadati</taxon>
        <taxon>Pseudomonadota</taxon>
        <taxon>Gammaproteobacteria</taxon>
        <taxon>Vibrionales</taxon>
        <taxon>Vibrionaceae</taxon>
        <taxon>Vibrio</taxon>
    </lineage>
</organism>
<keyword evidence="4" id="KW-0614">Plasmid</keyword>